<dbReference type="Gene3D" id="3.40.50.1910">
    <property type="match status" value="1"/>
</dbReference>
<dbReference type="InterPro" id="IPR001619">
    <property type="entry name" value="Sec1-like"/>
</dbReference>
<dbReference type="InterPro" id="IPR036045">
    <property type="entry name" value="Sec1-like_sf"/>
</dbReference>
<comment type="similarity">
    <text evidence="1">Belongs to the STXBP/unc-18/SEC1 family.</text>
</comment>
<organism evidence="3 4">
    <name type="scientific">Gossypium harknessii</name>
    <dbReference type="NCBI Taxonomy" id="34285"/>
    <lineage>
        <taxon>Eukaryota</taxon>
        <taxon>Viridiplantae</taxon>
        <taxon>Streptophyta</taxon>
        <taxon>Embryophyta</taxon>
        <taxon>Tracheophyta</taxon>
        <taxon>Spermatophyta</taxon>
        <taxon>Magnoliopsida</taxon>
        <taxon>eudicotyledons</taxon>
        <taxon>Gunneridae</taxon>
        <taxon>Pentapetalae</taxon>
        <taxon>rosids</taxon>
        <taxon>malvids</taxon>
        <taxon>Malvales</taxon>
        <taxon>Malvaceae</taxon>
        <taxon>Malvoideae</taxon>
        <taxon>Gossypium</taxon>
    </lineage>
</organism>
<dbReference type="EMBL" id="JABFAD010000012">
    <property type="protein sequence ID" value="MBA0814027.1"/>
    <property type="molecule type" value="Genomic_DNA"/>
</dbReference>
<keyword evidence="2" id="KW-0812">Transmembrane</keyword>
<dbReference type="Pfam" id="PF00995">
    <property type="entry name" value="Sec1"/>
    <property type="match status" value="1"/>
</dbReference>
<reference evidence="3 4" key="1">
    <citation type="journal article" date="2019" name="Genome Biol. Evol.">
        <title>Insights into the evolution of the New World diploid cottons (Gossypium, subgenus Houzingenia) based on genome sequencing.</title>
        <authorList>
            <person name="Grover C.E."/>
            <person name="Arick M.A. 2nd"/>
            <person name="Thrash A."/>
            <person name="Conover J.L."/>
            <person name="Sanders W.S."/>
            <person name="Peterson D.G."/>
            <person name="Frelichowski J.E."/>
            <person name="Scheffler J.A."/>
            <person name="Scheffler B.E."/>
            <person name="Wendel J.F."/>
        </authorList>
    </citation>
    <scope>NUCLEOTIDE SEQUENCE [LARGE SCALE GENOMIC DNA]</scope>
    <source>
        <strain evidence="3">0</strain>
        <tissue evidence="3">Leaf</tissue>
    </source>
</reference>
<dbReference type="InterPro" id="IPR027482">
    <property type="entry name" value="Sec1-like_dom2"/>
</dbReference>
<keyword evidence="4" id="KW-1185">Reference proteome</keyword>
<comment type="caution">
    <text evidence="3">The sequence shown here is derived from an EMBL/GenBank/DDBJ whole genome shotgun (WGS) entry which is preliminary data.</text>
</comment>
<dbReference type="OrthoDB" id="10262287at2759"/>
<proteinExistence type="inferred from homology"/>
<keyword evidence="2" id="KW-0472">Membrane</keyword>
<sequence>MEEILKLLPGPHTETKRVSRLLGLGFASSPSFATLQGASNGLDKIADGRRSLVLVVFVGGVTFAEIAALRFLSAQEGMAYDLIIGTTKMVNGHSLVFVSQYFSPTTTENHNYGVLGSEAENVKCLVRRKLLCTASYDCNVMKMNKHFRSVDKTQAGVDNSPVSIQACNDLNLRKFVL</sequence>
<gene>
    <name evidence="3" type="ORF">Gohar_019877</name>
</gene>
<evidence type="ECO:0000313" key="4">
    <source>
        <dbReference type="Proteomes" id="UP000593560"/>
    </source>
</evidence>
<dbReference type="SUPFAM" id="SSF56815">
    <property type="entry name" value="Sec1/munc18-like (SM) proteins"/>
    <property type="match status" value="1"/>
</dbReference>
<name>A0A7J9HW00_9ROSI</name>
<evidence type="ECO:0000313" key="3">
    <source>
        <dbReference type="EMBL" id="MBA0814027.1"/>
    </source>
</evidence>
<dbReference type="AlphaFoldDB" id="A0A7J9HW00"/>
<protein>
    <submittedName>
        <fullName evidence="3">Uncharacterized protein</fullName>
    </submittedName>
</protein>
<feature type="transmembrane region" description="Helical" evidence="2">
    <location>
        <begin position="51"/>
        <end position="72"/>
    </location>
</feature>
<evidence type="ECO:0000256" key="2">
    <source>
        <dbReference type="SAM" id="Phobius"/>
    </source>
</evidence>
<evidence type="ECO:0000256" key="1">
    <source>
        <dbReference type="ARBA" id="ARBA00009884"/>
    </source>
</evidence>
<accession>A0A7J9HW00</accession>
<dbReference type="GO" id="GO:0016192">
    <property type="term" value="P:vesicle-mediated transport"/>
    <property type="evidence" value="ECO:0007669"/>
    <property type="project" value="InterPro"/>
</dbReference>
<keyword evidence="2" id="KW-1133">Transmembrane helix</keyword>
<dbReference type="Proteomes" id="UP000593560">
    <property type="component" value="Unassembled WGS sequence"/>
</dbReference>